<sequence length="201" mass="23325">MRPTPIIYCCLIRPGIIFMSLIFGCVGILQCLYDLLRSGFFHVANFEDFLNCTCRIVTIFTTFSFFYSAYLAYKREYKPFKYLLYIFWTNISLDIFSGMFVLKTLFDVTSKSIDIKEKLPYNATENHKLTEDEYYRIAQNVSSGADVILSFIVVSLLLFPFLNKVYLVVKLKAYADYINYKKDASSVPSVKLPHKLPQCSQ</sequence>
<keyword evidence="3" id="KW-1185">Reference proteome</keyword>
<dbReference type="AlphaFoldDB" id="A0A1X2IKS1"/>
<keyword evidence="1" id="KW-0472">Membrane</keyword>
<keyword evidence="1" id="KW-1133">Transmembrane helix</keyword>
<feature type="transmembrane region" description="Helical" evidence="1">
    <location>
        <begin position="147"/>
        <end position="169"/>
    </location>
</feature>
<dbReference type="PROSITE" id="PS51257">
    <property type="entry name" value="PROKAR_LIPOPROTEIN"/>
    <property type="match status" value="1"/>
</dbReference>
<comment type="caution">
    <text evidence="2">The sequence shown here is derived from an EMBL/GenBank/DDBJ whole genome shotgun (WGS) entry which is preliminary data.</text>
</comment>
<evidence type="ECO:0000256" key="1">
    <source>
        <dbReference type="SAM" id="Phobius"/>
    </source>
</evidence>
<accession>A0A1X2IKS1</accession>
<organism evidence="2 3">
    <name type="scientific">Absidia repens</name>
    <dbReference type="NCBI Taxonomy" id="90262"/>
    <lineage>
        <taxon>Eukaryota</taxon>
        <taxon>Fungi</taxon>
        <taxon>Fungi incertae sedis</taxon>
        <taxon>Mucoromycota</taxon>
        <taxon>Mucoromycotina</taxon>
        <taxon>Mucoromycetes</taxon>
        <taxon>Mucorales</taxon>
        <taxon>Cunninghamellaceae</taxon>
        <taxon>Absidia</taxon>
    </lineage>
</organism>
<dbReference type="EMBL" id="MCGE01000010">
    <property type="protein sequence ID" value="ORZ17397.1"/>
    <property type="molecule type" value="Genomic_DNA"/>
</dbReference>
<evidence type="ECO:0000313" key="2">
    <source>
        <dbReference type="EMBL" id="ORZ17397.1"/>
    </source>
</evidence>
<keyword evidence="1" id="KW-0812">Transmembrane</keyword>
<reference evidence="2 3" key="1">
    <citation type="submission" date="2016-07" db="EMBL/GenBank/DDBJ databases">
        <title>Pervasive Adenine N6-methylation of Active Genes in Fungi.</title>
        <authorList>
            <consortium name="DOE Joint Genome Institute"/>
            <person name="Mondo S.J."/>
            <person name="Dannebaum R.O."/>
            <person name="Kuo R.C."/>
            <person name="Labutti K."/>
            <person name="Haridas S."/>
            <person name="Kuo A."/>
            <person name="Salamov A."/>
            <person name="Ahrendt S.R."/>
            <person name="Lipzen A."/>
            <person name="Sullivan W."/>
            <person name="Andreopoulos W.B."/>
            <person name="Clum A."/>
            <person name="Lindquist E."/>
            <person name="Daum C."/>
            <person name="Ramamoorthy G.K."/>
            <person name="Gryganskyi A."/>
            <person name="Culley D."/>
            <person name="Magnuson J.K."/>
            <person name="James T.Y."/>
            <person name="O'Malley M.A."/>
            <person name="Stajich J.E."/>
            <person name="Spatafora J.W."/>
            <person name="Visel A."/>
            <person name="Grigoriev I.V."/>
        </authorList>
    </citation>
    <scope>NUCLEOTIDE SEQUENCE [LARGE SCALE GENOMIC DNA]</scope>
    <source>
        <strain evidence="2 3">NRRL 1336</strain>
    </source>
</reference>
<feature type="transmembrane region" description="Helical" evidence="1">
    <location>
        <begin position="12"/>
        <end position="36"/>
    </location>
</feature>
<protein>
    <submittedName>
        <fullName evidence="2">Uncharacterized protein</fullName>
    </submittedName>
</protein>
<name>A0A1X2IKS1_9FUNG</name>
<evidence type="ECO:0000313" key="3">
    <source>
        <dbReference type="Proteomes" id="UP000193560"/>
    </source>
</evidence>
<dbReference type="OrthoDB" id="2289167at2759"/>
<proteinExistence type="predicted"/>
<feature type="transmembrane region" description="Helical" evidence="1">
    <location>
        <begin position="56"/>
        <end position="73"/>
    </location>
</feature>
<feature type="transmembrane region" description="Helical" evidence="1">
    <location>
        <begin position="82"/>
        <end position="102"/>
    </location>
</feature>
<dbReference type="Proteomes" id="UP000193560">
    <property type="component" value="Unassembled WGS sequence"/>
</dbReference>
<gene>
    <name evidence="2" type="ORF">BCR42DRAFT_414534</name>
</gene>